<name>A0A1B4XZB3_MYCUL</name>
<proteinExistence type="predicted"/>
<protein>
    <recommendedName>
        <fullName evidence="4">DUF3298 domain-containing protein</fullName>
    </recommendedName>
</protein>
<evidence type="ECO:0008006" key="4">
    <source>
        <dbReference type="Google" id="ProtNLM"/>
    </source>
</evidence>
<dbReference type="InterPro" id="IPR037126">
    <property type="entry name" value="PdaC/RsiV-like_sf"/>
</dbReference>
<sequence length="302" mass="31750">MYDPDVERPHASDNELLNLFAALPIPARLASRAARMSQLLSAAITIPLPAAGLVGCAPQTASPPTTAASSSTSETATTSPTTAAAAGAKSGVSNGETYEVTMVSVTGATPDNLGRWDVSIGQLAGGDAGVRDAFNQASDASGHQQLDQMRAETGPDTQWDFESHSAVTFRPVAIAEVITGVHSAKEAAHPNNYVNTIVIDSRSAKPITLADLFANEQAGLERLSEQTRLIFPKVWGGGPSPMLDEPGNRPIAENFANWIPTSQGIELHFFDYQFGHGLPVITVPWSALTDVLAPDMVALAHD</sequence>
<feature type="compositionally biased region" description="Low complexity" evidence="1">
    <location>
        <begin position="59"/>
        <end position="86"/>
    </location>
</feature>
<evidence type="ECO:0000313" key="3">
    <source>
        <dbReference type="Proteomes" id="UP000218067"/>
    </source>
</evidence>
<dbReference type="Proteomes" id="UP000218067">
    <property type="component" value="Chromosome"/>
</dbReference>
<reference evidence="2 3" key="1">
    <citation type="submission" date="2016-08" db="EMBL/GenBank/DDBJ databases">
        <title>Complete genome sequence of Mycobacterium shinshuense, a subspecies of M. ulcerans.</title>
        <authorList>
            <person name="Yoshida M."/>
            <person name="Ogura Y."/>
            <person name="Hayashi T."/>
            <person name="Hoshino Y."/>
        </authorList>
    </citation>
    <scope>NUCLEOTIDE SEQUENCE [LARGE SCALE GENOMIC DNA]</scope>
    <source>
        <strain evidence="3">ATCC 33728</strain>
    </source>
</reference>
<evidence type="ECO:0000256" key="1">
    <source>
        <dbReference type="SAM" id="MobiDB-lite"/>
    </source>
</evidence>
<evidence type="ECO:0000313" key="2">
    <source>
        <dbReference type="EMBL" id="BAV40151.1"/>
    </source>
</evidence>
<dbReference type="AlphaFoldDB" id="A0A1B4XZB3"/>
<accession>A0A1B4XZB3</accession>
<dbReference type="Gene3D" id="3.90.640.20">
    <property type="entry name" value="Heat-shock cognate protein, ATPase"/>
    <property type="match status" value="1"/>
</dbReference>
<dbReference type="EMBL" id="AP017624">
    <property type="protein sequence ID" value="BAV40151.1"/>
    <property type="molecule type" value="Genomic_DNA"/>
</dbReference>
<organism evidence="2 3">
    <name type="scientific">Mycobacterium ulcerans subsp. shinshuense</name>
    <dbReference type="NCBI Taxonomy" id="1124626"/>
    <lineage>
        <taxon>Bacteria</taxon>
        <taxon>Bacillati</taxon>
        <taxon>Actinomycetota</taxon>
        <taxon>Actinomycetes</taxon>
        <taxon>Mycobacteriales</taxon>
        <taxon>Mycobacteriaceae</taxon>
        <taxon>Mycobacterium</taxon>
        <taxon>Mycobacterium ulcerans group</taxon>
    </lineage>
</organism>
<feature type="region of interest" description="Disordered" evidence="1">
    <location>
        <begin position="59"/>
        <end position="91"/>
    </location>
</feature>
<gene>
    <name evidence="2" type="ORF">SHTP_0815</name>
</gene>